<name>A0A813V6Q5_ADIRI</name>
<feature type="domain" description="Tyrosine specific protein phosphatases" evidence="5">
    <location>
        <begin position="63"/>
        <end position="121"/>
    </location>
</feature>
<keyword evidence="2" id="KW-0378">Hydrolase</keyword>
<dbReference type="Pfam" id="PF00782">
    <property type="entry name" value="DSPc"/>
    <property type="match status" value="1"/>
</dbReference>
<dbReference type="PANTHER" id="PTHR45961">
    <property type="entry name" value="IP21249P"/>
    <property type="match status" value="1"/>
</dbReference>
<dbReference type="InterPro" id="IPR000340">
    <property type="entry name" value="Dual-sp_phosphatase_cat-dom"/>
</dbReference>
<dbReference type="PROSITE" id="PS50056">
    <property type="entry name" value="TYR_PHOSPHATASE_2"/>
    <property type="match status" value="1"/>
</dbReference>
<dbReference type="OrthoDB" id="285418at2759"/>
<dbReference type="Gene3D" id="3.90.190.10">
    <property type="entry name" value="Protein tyrosine phosphatase superfamily"/>
    <property type="match status" value="1"/>
</dbReference>
<reference evidence="6" key="1">
    <citation type="submission" date="2021-02" db="EMBL/GenBank/DDBJ databases">
        <authorList>
            <person name="Nowell W R."/>
        </authorList>
    </citation>
    <scope>NUCLEOTIDE SEQUENCE</scope>
</reference>
<dbReference type="AlphaFoldDB" id="A0A813V6Q5"/>
<dbReference type="Proteomes" id="UP000663828">
    <property type="component" value="Unassembled WGS sequence"/>
</dbReference>
<dbReference type="InterPro" id="IPR016130">
    <property type="entry name" value="Tyr_Pase_AS"/>
</dbReference>
<comment type="caution">
    <text evidence="6">The sequence shown here is derived from an EMBL/GenBank/DDBJ whole genome shotgun (WGS) entry which is preliminary data.</text>
</comment>
<dbReference type="InterPro" id="IPR052103">
    <property type="entry name" value="Dual_spec_Phospatases"/>
</dbReference>
<keyword evidence="8" id="KW-1185">Reference proteome</keyword>
<dbReference type="EMBL" id="CAJNOJ010000019">
    <property type="protein sequence ID" value="CAF0833712.1"/>
    <property type="molecule type" value="Genomic_DNA"/>
</dbReference>
<feature type="domain" description="Tyrosine-protein phosphatase" evidence="4">
    <location>
        <begin position="3"/>
        <end position="142"/>
    </location>
</feature>
<evidence type="ECO:0000256" key="3">
    <source>
        <dbReference type="ARBA" id="ARBA00022912"/>
    </source>
</evidence>
<dbReference type="PROSITE" id="PS00383">
    <property type="entry name" value="TYR_PHOSPHATASE_1"/>
    <property type="match status" value="1"/>
</dbReference>
<sequence length="275" mass="31855">MSGITEVIENLYISGLESETAILNKGIRSVINISSDCPRQDLGPTVDYERIAIPDLPTASIHIYFDRLADRIERNLQQGRKTLVHCYVGRSRSASIILAYLMKYKQMSLRDAFYHLRSRRPIVGPNFGFIKQLMNYEKSLFGYTSVSFIETSYESIPDIYLSSSEMRTSRRPMLRDLTYFNNNIYSPAPKTSSYLYRSPTQALPTLSSRSFSIPRSYRPLSSKSFSPSSFLHDQPGENRYYSSTYYLDDPYLSTRFNTLRSSTYIPPVYNRFYYP</sequence>
<comment type="similarity">
    <text evidence="1">Belongs to the protein-tyrosine phosphatase family. Non-receptor class dual specificity subfamily.</text>
</comment>
<dbReference type="EMBL" id="CAJNOR010003019">
    <property type="protein sequence ID" value="CAF1368346.1"/>
    <property type="molecule type" value="Genomic_DNA"/>
</dbReference>
<proteinExistence type="inferred from homology"/>
<evidence type="ECO:0000313" key="8">
    <source>
        <dbReference type="Proteomes" id="UP000663828"/>
    </source>
</evidence>
<evidence type="ECO:0000256" key="2">
    <source>
        <dbReference type="ARBA" id="ARBA00022801"/>
    </source>
</evidence>
<accession>A0A813V6Q5</accession>
<gene>
    <name evidence="6" type="ORF">EDS130_LOCUS6470</name>
    <name evidence="7" type="ORF">XAT740_LOCUS32399</name>
</gene>
<dbReference type="InterPro" id="IPR029021">
    <property type="entry name" value="Prot-tyrosine_phosphatase-like"/>
</dbReference>
<evidence type="ECO:0008006" key="10">
    <source>
        <dbReference type="Google" id="ProtNLM"/>
    </source>
</evidence>
<evidence type="ECO:0000313" key="6">
    <source>
        <dbReference type="EMBL" id="CAF0833712.1"/>
    </source>
</evidence>
<protein>
    <recommendedName>
        <fullName evidence="10">Protein-tyrosine-phosphatase</fullName>
    </recommendedName>
</protein>
<dbReference type="InterPro" id="IPR020422">
    <property type="entry name" value="TYR_PHOSPHATASE_DUAL_dom"/>
</dbReference>
<organism evidence="6 9">
    <name type="scientific">Adineta ricciae</name>
    <name type="common">Rotifer</name>
    <dbReference type="NCBI Taxonomy" id="249248"/>
    <lineage>
        <taxon>Eukaryota</taxon>
        <taxon>Metazoa</taxon>
        <taxon>Spiralia</taxon>
        <taxon>Gnathifera</taxon>
        <taxon>Rotifera</taxon>
        <taxon>Eurotatoria</taxon>
        <taxon>Bdelloidea</taxon>
        <taxon>Adinetida</taxon>
        <taxon>Adinetidae</taxon>
        <taxon>Adineta</taxon>
    </lineage>
</organism>
<dbReference type="PANTHER" id="PTHR45961:SF6">
    <property type="entry name" value="IP21249P"/>
    <property type="match status" value="1"/>
</dbReference>
<dbReference type="GO" id="GO:0004721">
    <property type="term" value="F:phosphoprotein phosphatase activity"/>
    <property type="evidence" value="ECO:0007669"/>
    <property type="project" value="UniProtKB-KW"/>
</dbReference>
<dbReference type="InterPro" id="IPR000387">
    <property type="entry name" value="Tyr_Pase_dom"/>
</dbReference>
<dbReference type="SUPFAM" id="SSF52799">
    <property type="entry name" value="(Phosphotyrosine protein) phosphatases II"/>
    <property type="match status" value="1"/>
</dbReference>
<keyword evidence="3" id="KW-0904">Protein phosphatase</keyword>
<dbReference type="CDD" id="cd14498">
    <property type="entry name" value="DSP"/>
    <property type="match status" value="1"/>
</dbReference>
<evidence type="ECO:0000313" key="9">
    <source>
        <dbReference type="Proteomes" id="UP000663852"/>
    </source>
</evidence>
<evidence type="ECO:0000259" key="5">
    <source>
        <dbReference type="PROSITE" id="PS50056"/>
    </source>
</evidence>
<evidence type="ECO:0000259" key="4">
    <source>
        <dbReference type="PROSITE" id="PS50054"/>
    </source>
</evidence>
<dbReference type="Proteomes" id="UP000663852">
    <property type="component" value="Unassembled WGS sequence"/>
</dbReference>
<dbReference type="SMART" id="SM00195">
    <property type="entry name" value="DSPc"/>
    <property type="match status" value="1"/>
</dbReference>
<evidence type="ECO:0000313" key="7">
    <source>
        <dbReference type="EMBL" id="CAF1368346.1"/>
    </source>
</evidence>
<dbReference type="PROSITE" id="PS50054">
    <property type="entry name" value="TYR_PHOSPHATASE_DUAL"/>
    <property type="match status" value="1"/>
</dbReference>
<dbReference type="GO" id="GO:0005737">
    <property type="term" value="C:cytoplasm"/>
    <property type="evidence" value="ECO:0007669"/>
    <property type="project" value="TreeGrafter"/>
</dbReference>
<evidence type="ECO:0000256" key="1">
    <source>
        <dbReference type="ARBA" id="ARBA00008601"/>
    </source>
</evidence>